<name>A0A919K317_9ACTN</name>
<dbReference type="SUPFAM" id="SSF54593">
    <property type="entry name" value="Glyoxalase/Bleomycin resistance protein/Dihydroxybiphenyl dioxygenase"/>
    <property type="match status" value="1"/>
</dbReference>
<keyword evidence="3" id="KW-1185">Reference proteome</keyword>
<comment type="caution">
    <text evidence="2">The sequence shown here is derived from an EMBL/GenBank/DDBJ whole genome shotgun (WGS) entry which is preliminary data.</text>
</comment>
<dbReference type="Proteomes" id="UP000636960">
    <property type="component" value="Unassembled WGS sequence"/>
</dbReference>
<sequence>MTADVPGLHVVFDCADPDRMAKFWMLALPGYDFPAPPPDGFDTWESWADANKVPEDQRNLARTLVDKAGSRPTIFFNQVPEPHPPTKNRLHLDVKAAEGLAGDERRSRLESTTARLVDAGATVARMVDGPEGFWLVLQDPEGNEFCVI</sequence>
<dbReference type="AlphaFoldDB" id="A0A919K317"/>
<reference evidence="2" key="1">
    <citation type="submission" date="2021-01" db="EMBL/GenBank/DDBJ databases">
        <title>Whole genome shotgun sequence of Actinoplanes rishiriensis NBRC 108556.</title>
        <authorList>
            <person name="Komaki H."/>
            <person name="Tamura T."/>
        </authorList>
    </citation>
    <scope>NUCLEOTIDE SEQUENCE</scope>
    <source>
        <strain evidence="2">NBRC 108556</strain>
    </source>
</reference>
<dbReference type="EMBL" id="BOMV01000071">
    <property type="protein sequence ID" value="GIE99298.1"/>
    <property type="molecule type" value="Genomic_DNA"/>
</dbReference>
<dbReference type="RefSeq" id="WP_239163258.1">
    <property type="nucleotide sequence ID" value="NZ_BOMV01000071.1"/>
</dbReference>
<accession>A0A919K317</accession>
<feature type="domain" description="Glyoxalase-like" evidence="1">
    <location>
        <begin position="9"/>
        <end position="148"/>
    </location>
</feature>
<protein>
    <recommendedName>
        <fullName evidence="1">Glyoxalase-like domain-containing protein</fullName>
    </recommendedName>
</protein>
<dbReference type="InterPro" id="IPR029068">
    <property type="entry name" value="Glyas_Bleomycin-R_OHBP_Dase"/>
</dbReference>
<evidence type="ECO:0000259" key="1">
    <source>
        <dbReference type="Pfam" id="PF18029"/>
    </source>
</evidence>
<organism evidence="2 3">
    <name type="scientific">Paractinoplanes rishiriensis</name>
    <dbReference type="NCBI Taxonomy" id="1050105"/>
    <lineage>
        <taxon>Bacteria</taxon>
        <taxon>Bacillati</taxon>
        <taxon>Actinomycetota</taxon>
        <taxon>Actinomycetes</taxon>
        <taxon>Micromonosporales</taxon>
        <taxon>Micromonosporaceae</taxon>
        <taxon>Paractinoplanes</taxon>
    </lineage>
</organism>
<evidence type="ECO:0000313" key="2">
    <source>
        <dbReference type="EMBL" id="GIE99298.1"/>
    </source>
</evidence>
<proteinExistence type="predicted"/>
<dbReference type="Pfam" id="PF18029">
    <property type="entry name" value="Glyoxalase_6"/>
    <property type="match status" value="1"/>
</dbReference>
<dbReference type="Gene3D" id="3.10.180.10">
    <property type="entry name" value="2,3-Dihydroxybiphenyl 1,2-Dioxygenase, domain 1"/>
    <property type="match status" value="1"/>
</dbReference>
<dbReference type="PANTHER" id="PTHR35908">
    <property type="entry name" value="HYPOTHETICAL FUSION PROTEIN"/>
    <property type="match status" value="1"/>
</dbReference>
<dbReference type="PANTHER" id="PTHR35908:SF1">
    <property type="entry name" value="CONSERVED PROTEIN"/>
    <property type="match status" value="1"/>
</dbReference>
<gene>
    <name evidence="2" type="ORF">Ari01nite_67630</name>
</gene>
<dbReference type="InterPro" id="IPR041581">
    <property type="entry name" value="Glyoxalase_6"/>
</dbReference>
<evidence type="ECO:0000313" key="3">
    <source>
        <dbReference type="Proteomes" id="UP000636960"/>
    </source>
</evidence>